<dbReference type="InParanoid" id="A0A165BGU8"/>
<accession>A0A165BGU8</accession>
<proteinExistence type="predicted"/>
<dbReference type="EMBL" id="KV426464">
    <property type="protein sequence ID" value="KZV80615.1"/>
    <property type="molecule type" value="Genomic_DNA"/>
</dbReference>
<organism evidence="1 2">
    <name type="scientific">Exidia glandulosa HHB12029</name>
    <dbReference type="NCBI Taxonomy" id="1314781"/>
    <lineage>
        <taxon>Eukaryota</taxon>
        <taxon>Fungi</taxon>
        <taxon>Dikarya</taxon>
        <taxon>Basidiomycota</taxon>
        <taxon>Agaricomycotina</taxon>
        <taxon>Agaricomycetes</taxon>
        <taxon>Auriculariales</taxon>
        <taxon>Exidiaceae</taxon>
        <taxon>Exidia</taxon>
    </lineage>
</organism>
<gene>
    <name evidence="1" type="ORF">EXIGLDRAFT_756151</name>
</gene>
<evidence type="ECO:0000313" key="2">
    <source>
        <dbReference type="Proteomes" id="UP000077266"/>
    </source>
</evidence>
<keyword evidence="2" id="KW-1185">Reference proteome</keyword>
<sequence length="153" mass="17171">MFGPGTEAAAALRVPYDGLEHVAVFADQASLLALCHVSHEVSSMATRQLYRYVVFTHRNGHAAVNFLELITRNQSLGKLVVSLTIQVASHLSPASYRIFVDALRLMRMLRQNRHLDITNIEVVGNGCTDVLRGLKRLESFKYLAWHNVAIDRQ</sequence>
<dbReference type="AlphaFoldDB" id="A0A165BGU8"/>
<evidence type="ECO:0000313" key="1">
    <source>
        <dbReference type="EMBL" id="KZV80615.1"/>
    </source>
</evidence>
<evidence type="ECO:0008006" key="3">
    <source>
        <dbReference type="Google" id="ProtNLM"/>
    </source>
</evidence>
<dbReference type="Proteomes" id="UP000077266">
    <property type="component" value="Unassembled WGS sequence"/>
</dbReference>
<reference evidence="1 2" key="1">
    <citation type="journal article" date="2016" name="Mol. Biol. Evol.">
        <title>Comparative Genomics of Early-Diverging Mushroom-Forming Fungi Provides Insights into the Origins of Lignocellulose Decay Capabilities.</title>
        <authorList>
            <person name="Nagy L.G."/>
            <person name="Riley R."/>
            <person name="Tritt A."/>
            <person name="Adam C."/>
            <person name="Daum C."/>
            <person name="Floudas D."/>
            <person name="Sun H."/>
            <person name="Yadav J.S."/>
            <person name="Pangilinan J."/>
            <person name="Larsson K.H."/>
            <person name="Matsuura K."/>
            <person name="Barry K."/>
            <person name="Labutti K."/>
            <person name="Kuo R."/>
            <person name="Ohm R.A."/>
            <person name="Bhattacharya S.S."/>
            <person name="Shirouzu T."/>
            <person name="Yoshinaga Y."/>
            <person name="Martin F.M."/>
            <person name="Grigoriev I.V."/>
            <person name="Hibbett D.S."/>
        </authorList>
    </citation>
    <scope>NUCLEOTIDE SEQUENCE [LARGE SCALE GENOMIC DNA]</scope>
    <source>
        <strain evidence="1 2">HHB12029</strain>
    </source>
</reference>
<name>A0A165BGU8_EXIGL</name>
<protein>
    <recommendedName>
        <fullName evidence="3">F-box domain-containing protein</fullName>
    </recommendedName>
</protein>